<dbReference type="InterPro" id="IPR029069">
    <property type="entry name" value="HotDog_dom_sf"/>
</dbReference>
<comment type="caution">
    <text evidence="3">The sequence shown here is derived from an EMBL/GenBank/DDBJ whole genome shotgun (WGS) entry which is preliminary data.</text>
</comment>
<evidence type="ECO:0000313" key="3">
    <source>
        <dbReference type="EMBL" id="PWA95681.1"/>
    </source>
</evidence>
<dbReference type="AlphaFoldDB" id="A0A2U1QCF6"/>
<sequence length="160" mass="17730">MPDEVRDEIEHYFVDAPPVVDDDGRKLPKLDETTADYARNGLTPRWSDLDVNQHVNNVKYIGWILESAPQEVVEKHELASLTLEYRRECRKDSVVKSLTSILGGGDANGGITDSDHVDCQHVLLFEADSDGAPGGEIVKGRTGWRPKSVNQIGSTDHFST</sequence>
<evidence type="ECO:0000256" key="1">
    <source>
        <dbReference type="SAM" id="MobiDB-lite"/>
    </source>
</evidence>
<reference evidence="3 4" key="1">
    <citation type="journal article" date="2018" name="Mol. Plant">
        <title>The genome of Artemisia annua provides insight into the evolution of Asteraceae family and artemisinin biosynthesis.</title>
        <authorList>
            <person name="Shen Q."/>
            <person name="Zhang L."/>
            <person name="Liao Z."/>
            <person name="Wang S."/>
            <person name="Yan T."/>
            <person name="Shi P."/>
            <person name="Liu M."/>
            <person name="Fu X."/>
            <person name="Pan Q."/>
            <person name="Wang Y."/>
            <person name="Lv Z."/>
            <person name="Lu X."/>
            <person name="Zhang F."/>
            <person name="Jiang W."/>
            <person name="Ma Y."/>
            <person name="Chen M."/>
            <person name="Hao X."/>
            <person name="Li L."/>
            <person name="Tang Y."/>
            <person name="Lv G."/>
            <person name="Zhou Y."/>
            <person name="Sun X."/>
            <person name="Brodelius P.E."/>
            <person name="Rose J.K.C."/>
            <person name="Tang K."/>
        </authorList>
    </citation>
    <scope>NUCLEOTIDE SEQUENCE [LARGE SCALE GENOMIC DNA]</scope>
    <source>
        <strain evidence="4">cv. Huhao1</strain>
        <tissue evidence="3">Leaf</tissue>
    </source>
</reference>
<dbReference type="Pfam" id="PF20791">
    <property type="entry name" value="Acyl-ACP_TE_C"/>
    <property type="match status" value="1"/>
</dbReference>
<feature type="compositionally biased region" description="Polar residues" evidence="1">
    <location>
        <begin position="148"/>
        <end position="160"/>
    </location>
</feature>
<keyword evidence="4" id="KW-1185">Reference proteome</keyword>
<dbReference type="GO" id="GO:0016297">
    <property type="term" value="F:fatty acyl-[ACP] hydrolase activity"/>
    <property type="evidence" value="ECO:0007669"/>
    <property type="project" value="InterPro"/>
</dbReference>
<gene>
    <name evidence="3" type="ORF">CTI12_AA048050</name>
</gene>
<evidence type="ECO:0000313" key="4">
    <source>
        <dbReference type="Proteomes" id="UP000245207"/>
    </source>
</evidence>
<dbReference type="SUPFAM" id="SSF54637">
    <property type="entry name" value="Thioesterase/thiol ester dehydrase-isomerase"/>
    <property type="match status" value="1"/>
</dbReference>
<accession>A0A2U1QCF6</accession>
<organism evidence="3 4">
    <name type="scientific">Artemisia annua</name>
    <name type="common">Sweet wormwood</name>
    <dbReference type="NCBI Taxonomy" id="35608"/>
    <lineage>
        <taxon>Eukaryota</taxon>
        <taxon>Viridiplantae</taxon>
        <taxon>Streptophyta</taxon>
        <taxon>Embryophyta</taxon>
        <taxon>Tracheophyta</taxon>
        <taxon>Spermatophyta</taxon>
        <taxon>Magnoliopsida</taxon>
        <taxon>eudicotyledons</taxon>
        <taxon>Gunneridae</taxon>
        <taxon>Pentapetalae</taxon>
        <taxon>asterids</taxon>
        <taxon>campanulids</taxon>
        <taxon>Asterales</taxon>
        <taxon>Asteraceae</taxon>
        <taxon>Asteroideae</taxon>
        <taxon>Anthemideae</taxon>
        <taxon>Artemisiinae</taxon>
        <taxon>Artemisia</taxon>
    </lineage>
</organism>
<dbReference type="Proteomes" id="UP000245207">
    <property type="component" value="Unassembled WGS sequence"/>
</dbReference>
<evidence type="ECO:0000259" key="2">
    <source>
        <dbReference type="Pfam" id="PF20791"/>
    </source>
</evidence>
<dbReference type="InterPro" id="IPR045023">
    <property type="entry name" value="FATA/B"/>
</dbReference>
<dbReference type="PANTHER" id="PTHR31727">
    <property type="entry name" value="OLEOYL-ACYL CARRIER PROTEIN THIOESTERASE 1, CHLOROPLASTIC"/>
    <property type="match status" value="1"/>
</dbReference>
<dbReference type="InterPro" id="IPR049427">
    <property type="entry name" value="Acyl-ACP_TE_C"/>
</dbReference>
<proteinExistence type="predicted"/>
<feature type="domain" description="Acyl-ACP thioesterase-like C-terminal" evidence="2">
    <location>
        <begin position="33"/>
        <end position="145"/>
    </location>
</feature>
<dbReference type="Gene3D" id="3.10.129.10">
    <property type="entry name" value="Hotdog Thioesterase"/>
    <property type="match status" value="1"/>
</dbReference>
<name>A0A2U1QCF6_ARTAN</name>
<dbReference type="OrthoDB" id="618395at2759"/>
<feature type="region of interest" description="Disordered" evidence="1">
    <location>
        <begin position="135"/>
        <end position="160"/>
    </location>
</feature>
<dbReference type="STRING" id="35608.A0A2U1QCF6"/>
<dbReference type="PANTHER" id="PTHR31727:SF22">
    <property type="entry name" value="ACYL-[ACYL-CARRIER-PROTEIN] HYDROLASE"/>
    <property type="match status" value="1"/>
</dbReference>
<dbReference type="GO" id="GO:0000036">
    <property type="term" value="F:acyl carrier activity"/>
    <property type="evidence" value="ECO:0007669"/>
    <property type="project" value="TreeGrafter"/>
</dbReference>
<dbReference type="EMBL" id="PKPP01000225">
    <property type="protein sequence ID" value="PWA95681.1"/>
    <property type="molecule type" value="Genomic_DNA"/>
</dbReference>
<protein>
    <submittedName>
        <fullName evidence="3">Acyl-ACP thioesterase</fullName>
    </submittedName>
</protein>